<dbReference type="GO" id="GO:0003677">
    <property type="term" value="F:DNA binding"/>
    <property type="evidence" value="ECO:0007669"/>
    <property type="project" value="UniProtKB-KW"/>
</dbReference>
<evidence type="ECO:0000313" key="7">
    <source>
        <dbReference type="Proteomes" id="UP000674938"/>
    </source>
</evidence>
<dbReference type="RefSeq" id="WP_209529375.1">
    <property type="nucleotide sequence ID" value="NZ_JAEEGA010000009.1"/>
</dbReference>
<gene>
    <name evidence="6" type="ORF">I6N95_14965</name>
</gene>
<dbReference type="Pfam" id="PF01380">
    <property type="entry name" value="SIS"/>
    <property type="match status" value="1"/>
</dbReference>
<comment type="caution">
    <text evidence="6">The sequence shown here is derived from an EMBL/GenBank/DDBJ whole genome shotgun (WGS) entry which is preliminary data.</text>
</comment>
<keyword evidence="1" id="KW-0805">Transcription regulation</keyword>
<evidence type="ECO:0000259" key="5">
    <source>
        <dbReference type="PROSITE" id="PS51464"/>
    </source>
</evidence>
<dbReference type="GO" id="GO:0097367">
    <property type="term" value="F:carbohydrate derivative binding"/>
    <property type="evidence" value="ECO:0007669"/>
    <property type="project" value="InterPro"/>
</dbReference>
<dbReference type="PROSITE" id="PS51464">
    <property type="entry name" value="SIS"/>
    <property type="match status" value="1"/>
</dbReference>
<evidence type="ECO:0000259" key="4">
    <source>
        <dbReference type="PROSITE" id="PS51071"/>
    </source>
</evidence>
<evidence type="ECO:0000256" key="1">
    <source>
        <dbReference type="ARBA" id="ARBA00023015"/>
    </source>
</evidence>
<keyword evidence="2" id="KW-0238">DNA-binding</keyword>
<dbReference type="InterPro" id="IPR009057">
    <property type="entry name" value="Homeodomain-like_sf"/>
</dbReference>
<reference evidence="6" key="1">
    <citation type="submission" date="2020-12" db="EMBL/GenBank/DDBJ databases">
        <title>Vagococcus allomyrinae sp. nov. and Enterococcus lavae sp. nov., isolated from the larvae of Allomyrina dichotoma.</title>
        <authorList>
            <person name="Lee S.D."/>
        </authorList>
    </citation>
    <scope>NUCLEOTIDE SEQUENCE</scope>
    <source>
        <strain evidence="6">BWB3-3</strain>
    </source>
</reference>
<feature type="domain" description="SIS" evidence="5">
    <location>
        <begin position="104"/>
        <end position="241"/>
    </location>
</feature>
<dbReference type="Proteomes" id="UP000674938">
    <property type="component" value="Unassembled WGS sequence"/>
</dbReference>
<keyword evidence="3" id="KW-0804">Transcription</keyword>
<evidence type="ECO:0000256" key="2">
    <source>
        <dbReference type="ARBA" id="ARBA00023125"/>
    </source>
</evidence>
<dbReference type="GO" id="GO:1901135">
    <property type="term" value="P:carbohydrate derivative metabolic process"/>
    <property type="evidence" value="ECO:0007669"/>
    <property type="project" value="InterPro"/>
</dbReference>
<dbReference type="PANTHER" id="PTHR30514">
    <property type="entry name" value="GLUCOKINASE"/>
    <property type="match status" value="1"/>
</dbReference>
<dbReference type="SUPFAM" id="SSF53697">
    <property type="entry name" value="SIS domain"/>
    <property type="match status" value="1"/>
</dbReference>
<dbReference type="AlphaFoldDB" id="A0A940P646"/>
<dbReference type="PANTHER" id="PTHR30514:SF21">
    <property type="entry name" value="RPIR-FAMILY TRANSCRIPTIONAL REGULATOR"/>
    <property type="match status" value="1"/>
</dbReference>
<dbReference type="InterPro" id="IPR046348">
    <property type="entry name" value="SIS_dom_sf"/>
</dbReference>
<proteinExistence type="predicted"/>
<dbReference type="EMBL" id="JAEEGA010000009">
    <property type="protein sequence ID" value="MBP1042319.1"/>
    <property type="molecule type" value="Genomic_DNA"/>
</dbReference>
<dbReference type="InterPro" id="IPR000281">
    <property type="entry name" value="HTH_RpiR"/>
</dbReference>
<keyword evidence="7" id="KW-1185">Reference proteome</keyword>
<dbReference type="GO" id="GO:0003700">
    <property type="term" value="F:DNA-binding transcription factor activity"/>
    <property type="evidence" value="ECO:0007669"/>
    <property type="project" value="InterPro"/>
</dbReference>
<name>A0A940P646_9ENTE</name>
<evidence type="ECO:0000256" key="3">
    <source>
        <dbReference type="ARBA" id="ARBA00023163"/>
    </source>
</evidence>
<protein>
    <submittedName>
        <fullName evidence="6">MurR/RpiR family transcriptional regulator</fullName>
    </submittedName>
</protein>
<evidence type="ECO:0000313" key="6">
    <source>
        <dbReference type="EMBL" id="MBP1042319.1"/>
    </source>
</evidence>
<dbReference type="Gene3D" id="1.10.10.10">
    <property type="entry name" value="Winged helix-like DNA-binding domain superfamily/Winged helix DNA-binding domain"/>
    <property type="match status" value="1"/>
</dbReference>
<dbReference type="Gene3D" id="3.40.50.10490">
    <property type="entry name" value="Glucose-6-phosphate isomerase like protein, domain 1"/>
    <property type="match status" value="1"/>
</dbReference>
<sequence length="241" mass="27901">MQYDSYKLVNKYKLTETETKILDYLLNNIEDALDWNVRDVARNNFSSPATVMKLAKKMHYTGYIDMVYRLYFAYHRNKESKDEALDISLDQMFSQITSADFQQVIDLLRENQQQVYVCGSGFSRPIAEYISMKLLVLGFNCIFTDLFAVYDHHQAESGLVILISKSGETGNIIKIAEKAQKSHLKIVLMSATRDGRLSELADMTLLVSDENRLDDHNRQHNYFYSGSLFLVEYLMTLYSSE</sequence>
<dbReference type="InterPro" id="IPR036388">
    <property type="entry name" value="WH-like_DNA-bd_sf"/>
</dbReference>
<dbReference type="CDD" id="cd05013">
    <property type="entry name" value="SIS_RpiR"/>
    <property type="match status" value="1"/>
</dbReference>
<dbReference type="InterPro" id="IPR035472">
    <property type="entry name" value="RpiR-like_SIS"/>
</dbReference>
<feature type="domain" description="HTH rpiR-type" evidence="4">
    <location>
        <begin position="1"/>
        <end position="77"/>
    </location>
</feature>
<dbReference type="Pfam" id="PF01418">
    <property type="entry name" value="HTH_6"/>
    <property type="match status" value="1"/>
</dbReference>
<accession>A0A940P646</accession>
<dbReference type="InterPro" id="IPR047640">
    <property type="entry name" value="RpiR-like"/>
</dbReference>
<dbReference type="InterPro" id="IPR001347">
    <property type="entry name" value="SIS_dom"/>
</dbReference>
<organism evidence="6 7">
    <name type="scientific">Vagococcus allomyrinae</name>
    <dbReference type="NCBI Taxonomy" id="2794353"/>
    <lineage>
        <taxon>Bacteria</taxon>
        <taxon>Bacillati</taxon>
        <taxon>Bacillota</taxon>
        <taxon>Bacilli</taxon>
        <taxon>Lactobacillales</taxon>
        <taxon>Enterococcaceae</taxon>
        <taxon>Vagococcus</taxon>
    </lineage>
</organism>
<dbReference type="PROSITE" id="PS51071">
    <property type="entry name" value="HTH_RPIR"/>
    <property type="match status" value="1"/>
</dbReference>
<dbReference type="SUPFAM" id="SSF46689">
    <property type="entry name" value="Homeodomain-like"/>
    <property type="match status" value="1"/>
</dbReference>